<evidence type="ECO:0000256" key="4">
    <source>
        <dbReference type="ARBA" id="ARBA00022475"/>
    </source>
</evidence>
<name>A0A0R1TPS0_9LACO</name>
<dbReference type="eggNOG" id="COG1114">
    <property type="taxonomic scope" value="Bacteria"/>
</dbReference>
<dbReference type="GO" id="GO:0015820">
    <property type="term" value="P:L-leucine transport"/>
    <property type="evidence" value="ECO:0007669"/>
    <property type="project" value="TreeGrafter"/>
</dbReference>
<dbReference type="Gene3D" id="1.20.1740.10">
    <property type="entry name" value="Amino acid/polyamine transporter I"/>
    <property type="match status" value="1"/>
</dbReference>
<organism evidence="10 11">
    <name type="scientific">Ligilactobacillus apodemi DSM 16634 = JCM 16172</name>
    <dbReference type="NCBI Taxonomy" id="1423724"/>
    <lineage>
        <taxon>Bacteria</taxon>
        <taxon>Bacillati</taxon>
        <taxon>Bacillota</taxon>
        <taxon>Bacilli</taxon>
        <taxon>Lactobacillales</taxon>
        <taxon>Lactobacillaceae</taxon>
        <taxon>Ligilactobacillus</taxon>
    </lineage>
</organism>
<feature type="transmembrane region" description="Helical" evidence="9">
    <location>
        <begin position="83"/>
        <end position="101"/>
    </location>
</feature>
<comment type="caution">
    <text evidence="10">The sequence shown here is derived from an EMBL/GenBank/DDBJ whole genome shotgun (WGS) entry which is preliminary data.</text>
</comment>
<feature type="transmembrane region" description="Helical" evidence="9">
    <location>
        <begin position="154"/>
        <end position="173"/>
    </location>
</feature>
<dbReference type="GO" id="GO:0015818">
    <property type="term" value="P:isoleucine transport"/>
    <property type="evidence" value="ECO:0007669"/>
    <property type="project" value="TreeGrafter"/>
</dbReference>
<protein>
    <recommendedName>
        <fullName evidence="9">Branched-chain amino acid transport system carrier protein</fullName>
    </recommendedName>
</protein>
<evidence type="ECO:0000313" key="11">
    <source>
        <dbReference type="Proteomes" id="UP000051324"/>
    </source>
</evidence>
<comment type="function">
    <text evidence="9">Component of the transport system for branched-chain amino acids.</text>
</comment>
<gene>
    <name evidence="10" type="ORF">FC32_GL000709</name>
</gene>
<feature type="transmembrane region" description="Helical" evidence="9">
    <location>
        <begin position="376"/>
        <end position="397"/>
    </location>
</feature>
<dbReference type="AlphaFoldDB" id="A0A0R1TPS0"/>
<evidence type="ECO:0000256" key="3">
    <source>
        <dbReference type="ARBA" id="ARBA00022448"/>
    </source>
</evidence>
<keyword evidence="6 9" id="KW-0029">Amino-acid transport</keyword>
<dbReference type="PANTHER" id="PTHR30588:SF0">
    <property type="entry name" value="BRANCHED-CHAIN AMINO ACID PERMEASE BRNQ"/>
    <property type="match status" value="1"/>
</dbReference>
<dbReference type="GO" id="GO:0015190">
    <property type="term" value="F:L-leucine transmembrane transporter activity"/>
    <property type="evidence" value="ECO:0007669"/>
    <property type="project" value="TreeGrafter"/>
</dbReference>
<dbReference type="STRING" id="1423724.FC32_GL000709"/>
<proteinExistence type="inferred from homology"/>
<evidence type="ECO:0000313" key="10">
    <source>
        <dbReference type="EMBL" id="KRL83455.1"/>
    </source>
</evidence>
<keyword evidence="3 9" id="KW-0813">Transport</keyword>
<feature type="transmembrane region" description="Helical" evidence="9">
    <location>
        <begin position="346"/>
        <end position="364"/>
    </location>
</feature>
<comment type="similarity">
    <text evidence="2 9">Belongs to the branched chain amino acid transporter family.</text>
</comment>
<keyword evidence="11" id="KW-1185">Reference proteome</keyword>
<keyword evidence="7 9" id="KW-1133">Transmembrane helix</keyword>
<dbReference type="Pfam" id="PF05525">
    <property type="entry name" value="Branch_AA_trans"/>
    <property type="match status" value="1"/>
</dbReference>
<sequence length="448" mass="48691">MKDRQLKLSDYLIIASLIFGMFFGAGNLIFPVHLGQLAGGNWITAALGFLLSGVCIPLLAILAISATKSGGIYDLAKPISPRYALIFLILVHATLGPLFATPRTATVSYALGIEPYIPKEFNSLALAIYSALFFLIVYTFSVRQSKILSSIGKLLNPLFLGLLLIIFLLGIFSPMGNSMAGKPTTDYITAAFANGFLEGYNTMDALAALAFGITIITAIKMMGVKDAKQISLATAKAGTFGILGIALVYVALIFLGATSLNQFKLADNGGVTLTQISRYYLGNLGNVLLALLATVGCLTTAMGLVIAFAQDFHQRFPRFSYKQFLIFNCFLSFLVANLGLDLIITWSIPVLMFLYPLSISLIILGLTSSMFDNDKLVYRITTIFTLVPAIFDMLKALPPVLSETTLVQILLDFAQKWLPLFSIGFAWLPFSILGFILGLGYHKLSRRT</sequence>
<feature type="transmembrane region" description="Helical" evidence="9">
    <location>
        <begin position="417"/>
        <end position="441"/>
    </location>
</feature>
<keyword evidence="8 9" id="KW-0472">Membrane</keyword>
<evidence type="ECO:0000256" key="8">
    <source>
        <dbReference type="ARBA" id="ARBA00023136"/>
    </source>
</evidence>
<feature type="transmembrane region" description="Helical" evidence="9">
    <location>
        <begin position="205"/>
        <end position="223"/>
    </location>
</feature>
<feature type="transmembrane region" description="Helical" evidence="9">
    <location>
        <begin position="12"/>
        <end position="30"/>
    </location>
</feature>
<feature type="transmembrane region" description="Helical" evidence="9">
    <location>
        <begin position="121"/>
        <end position="142"/>
    </location>
</feature>
<evidence type="ECO:0000256" key="1">
    <source>
        <dbReference type="ARBA" id="ARBA00004651"/>
    </source>
</evidence>
<evidence type="ECO:0000256" key="6">
    <source>
        <dbReference type="ARBA" id="ARBA00022970"/>
    </source>
</evidence>
<reference evidence="10 11" key="1">
    <citation type="journal article" date="2015" name="Genome Announc.">
        <title>Expanding the biotechnology potential of lactobacilli through comparative genomics of 213 strains and associated genera.</title>
        <authorList>
            <person name="Sun Z."/>
            <person name="Harris H.M."/>
            <person name="McCann A."/>
            <person name="Guo C."/>
            <person name="Argimon S."/>
            <person name="Zhang W."/>
            <person name="Yang X."/>
            <person name="Jeffery I.B."/>
            <person name="Cooney J.C."/>
            <person name="Kagawa T.F."/>
            <person name="Liu W."/>
            <person name="Song Y."/>
            <person name="Salvetti E."/>
            <person name="Wrobel A."/>
            <person name="Rasinkangas P."/>
            <person name="Parkhill J."/>
            <person name="Rea M.C."/>
            <person name="O'Sullivan O."/>
            <person name="Ritari J."/>
            <person name="Douillard F.P."/>
            <person name="Paul Ross R."/>
            <person name="Yang R."/>
            <person name="Briner A.E."/>
            <person name="Felis G.E."/>
            <person name="de Vos W.M."/>
            <person name="Barrangou R."/>
            <person name="Klaenhammer T.R."/>
            <person name="Caufield P.W."/>
            <person name="Cui Y."/>
            <person name="Zhang H."/>
            <person name="O'Toole P.W."/>
        </authorList>
    </citation>
    <scope>NUCLEOTIDE SEQUENCE [LARGE SCALE GENOMIC DNA]</scope>
    <source>
        <strain evidence="10 11">DSM 16634</strain>
    </source>
</reference>
<keyword evidence="5 9" id="KW-0812">Transmembrane</keyword>
<dbReference type="PATRIC" id="fig|1423724.4.peg.748"/>
<dbReference type="EMBL" id="AZFT01000053">
    <property type="protein sequence ID" value="KRL83455.1"/>
    <property type="molecule type" value="Genomic_DNA"/>
</dbReference>
<comment type="subcellular location">
    <subcellularLocation>
        <location evidence="1 9">Cell membrane</location>
        <topology evidence="1 9">Multi-pass membrane protein</topology>
    </subcellularLocation>
</comment>
<evidence type="ECO:0000256" key="2">
    <source>
        <dbReference type="ARBA" id="ARBA00008540"/>
    </source>
</evidence>
<dbReference type="OrthoDB" id="9783920at2"/>
<dbReference type="GO" id="GO:0005304">
    <property type="term" value="F:L-valine transmembrane transporter activity"/>
    <property type="evidence" value="ECO:0007669"/>
    <property type="project" value="TreeGrafter"/>
</dbReference>
<dbReference type="PANTHER" id="PTHR30588">
    <property type="entry name" value="BRANCHED-CHAIN AMINO ACID TRANSPORT SYSTEM 2 CARRIER PROTEIN"/>
    <property type="match status" value="1"/>
</dbReference>
<dbReference type="Proteomes" id="UP000051324">
    <property type="component" value="Unassembled WGS sequence"/>
</dbReference>
<dbReference type="RefSeq" id="WP_035459507.1">
    <property type="nucleotide sequence ID" value="NZ_AZFT01000053.1"/>
</dbReference>
<feature type="transmembrane region" description="Helical" evidence="9">
    <location>
        <begin position="42"/>
        <end position="62"/>
    </location>
</feature>
<dbReference type="GO" id="GO:0005886">
    <property type="term" value="C:plasma membrane"/>
    <property type="evidence" value="ECO:0007669"/>
    <property type="project" value="UniProtKB-SubCell"/>
</dbReference>
<dbReference type="NCBIfam" id="TIGR00796">
    <property type="entry name" value="livcs"/>
    <property type="match status" value="1"/>
</dbReference>
<feature type="transmembrane region" description="Helical" evidence="9">
    <location>
        <begin position="321"/>
        <end position="340"/>
    </location>
</feature>
<feature type="transmembrane region" description="Helical" evidence="9">
    <location>
        <begin position="287"/>
        <end position="309"/>
    </location>
</feature>
<evidence type="ECO:0000256" key="9">
    <source>
        <dbReference type="RuleBase" id="RU362122"/>
    </source>
</evidence>
<accession>A0A0R1TPS0</accession>
<keyword evidence="4" id="KW-1003">Cell membrane</keyword>
<dbReference type="GO" id="GO:0015188">
    <property type="term" value="F:L-isoleucine transmembrane transporter activity"/>
    <property type="evidence" value="ECO:0007669"/>
    <property type="project" value="TreeGrafter"/>
</dbReference>
<evidence type="ECO:0000256" key="5">
    <source>
        <dbReference type="ARBA" id="ARBA00022692"/>
    </source>
</evidence>
<dbReference type="InterPro" id="IPR004685">
    <property type="entry name" value="Brnchd-chn_aa_trnsp_Livcs"/>
</dbReference>
<feature type="transmembrane region" description="Helical" evidence="9">
    <location>
        <begin position="235"/>
        <end position="257"/>
    </location>
</feature>
<evidence type="ECO:0000256" key="7">
    <source>
        <dbReference type="ARBA" id="ARBA00022989"/>
    </source>
</evidence>